<evidence type="ECO:0000313" key="9">
    <source>
        <dbReference type="EMBL" id="MDO2409428.1"/>
    </source>
</evidence>
<evidence type="ECO:0000256" key="1">
    <source>
        <dbReference type="ARBA" id="ARBA00022490"/>
    </source>
</evidence>
<dbReference type="GO" id="GO:0008855">
    <property type="term" value="F:exodeoxyribonuclease VII activity"/>
    <property type="evidence" value="ECO:0007669"/>
    <property type="project" value="UniProtKB-EC"/>
</dbReference>
<feature type="domain" description="OB-fold nucleic acid binding" evidence="8">
    <location>
        <begin position="6"/>
        <end position="97"/>
    </location>
</feature>
<keyword evidence="3 5" id="KW-0378">Hydrolase</keyword>
<name>A0ABT8T7A9_9BACT</name>
<dbReference type="PANTHER" id="PTHR30008">
    <property type="entry name" value="EXODEOXYRIBONUCLEASE 7 LARGE SUBUNIT"/>
    <property type="match status" value="1"/>
</dbReference>
<comment type="subunit">
    <text evidence="5">Heterooligomer composed of large and small subunits.</text>
</comment>
<evidence type="ECO:0000256" key="4">
    <source>
        <dbReference type="ARBA" id="ARBA00022839"/>
    </source>
</evidence>
<dbReference type="RefSeq" id="WP_302244300.1">
    <property type="nucleotide sequence ID" value="NZ_JAULJQ010000005.1"/>
</dbReference>
<dbReference type="EMBL" id="JAULJQ010000005">
    <property type="protein sequence ID" value="MDO2409428.1"/>
    <property type="molecule type" value="Genomic_DNA"/>
</dbReference>
<dbReference type="PANTHER" id="PTHR30008:SF0">
    <property type="entry name" value="EXODEOXYRIBONUCLEASE 7 LARGE SUBUNIT"/>
    <property type="match status" value="1"/>
</dbReference>
<dbReference type="InterPro" id="IPR025824">
    <property type="entry name" value="OB-fold_nuc-bd_dom"/>
</dbReference>
<dbReference type="CDD" id="cd04489">
    <property type="entry name" value="ExoVII_LU_OBF"/>
    <property type="match status" value="1"/>
</dbReference>
<comment type="similarity">
    <text evidence="5 6">Belongs to the XseA family.</text>
</comment>
<proteinExistence type="inferred from homology"/>
<gene>
    <name evidence="5 9" type="primary">xseA</name>
    <name evidence="9" type="ORF">Q2362_04855</name>
</gene>
<comment type="function">
    <text evidence="5">Bidirectionally degrades single-stranded DNA into large acid-insoluble oligonucleotides, which are then degraded further into small acid-soluble oligonucleotides.</text>
</comment>
<keyword evidence="4 5" id="KW-0269">Exonuclease</keyword>
<evidence type="ECO:0000256" key="2">
    <source>
        <dbReference type="ARBA" id="ARBA00022722"/>
    </source>
</evidence>
<dbReference type="Pfam" id="PF02601">
    <property type="entry name" value="Exonuc_VII_L"/>
    <property type="match status" value="1"/>
</dbReference>
<comment type="caution">
    <text evidence="9">The sequence shown here is derived from an EMBL/GenBank/DDBJ whole genome shotgun (WGS) entry which is preliminary data.</text>
</comment>
<dbReference type="Proteomes" id="UP001171111">
    <property type="component" value="Unassembled WGS sequence"/>
</dbReference>
<keyword evidence="10" id="KW-1185">Reference proteome</keyword>
<dbReference type="HAMAP" id="MF_00378">
    <property type="entry name" value="Exonuc_7_L"/>
    <property type="match status" value="1"/>
</dbReference>
<evidence type="ECO:0000256" key="6">
    <source>
        <dbReference type="RuleBase" id="RU004355"/>
    </source>
</evidence>
<dbReference type="InterPro" id="IPR020579">
    <property type="entry name" value="Exonuc_VII_lsu_C"/>
</dbReference>
<protein>
    <recommendedName>
        <fullName evidence="5">Exodeoxyribonuclease 7 large subunit</fullName>
        <ecNumber evidence="5">3.1.11.6</ecNumber>
    </recommendedName>
    <alternativeName>
        <fullName evidence="5">Exodeoxyribonuclease VII large subunit</fullName>
        <shortName evidence="5">Exonuclease VII large subunit</shortName>
    </alternativeName>
</protein>
<evidence type="ECO:0000313" key="10">
    <source>
        <dbReference type="Proteomes" id="UP001171111"/>
    </source>
</evidence>
<accession>A0ABT8T7A9</accession>
<evidence type="ECO:0000259" key="8">
    <source>
        <dbReference type="Pfam" id="PF13742"/>
    </source>
</evidence>
<evidence type="ECO:0000256" key="5">
    <source>
        <dbReference type="HAMAP-Rule" id="MF_00378"/>
    </source>
</evidence>
<comment type="catalytic activity">
    <reaction evidence="5 6">
        <text>Exonucleolytic cleavage in either 5'- to 3'- or 3'- to 5'-direction to yield nucleoside 5'-phosphates.</text>
        <dbReference type="EC" id="3.1.11.6"/>
    </reaction>
</comment>
<keyword evidence="1 5" id="KW-0963">Cytoplasm</keyword>
<dbReference type="InterPro" id="IPR003753">
    <property type="entry name" value="Exonuc_VII_L"/>
</dbReference>
<organism evidence="9 10">
    <name type="scientific">Campylobacter magnus</name>
    <dbReference type="NCBI Taxonomy" id="3026462"/>
    <lineage>
        <taxon>Bacteria</taxon>
        <taxon>Pseudomonadati</taxon>
        <taxon>Campylobacterota</taxon>
        <taxon>Epsilonproteobacteria</taxon>
        <taxon>Campylobacterales</taxon>
        <taxon>Campylobacteraceae</taxon>
        <taxon>Campylobacter</taxon>
    </lineage>
</organism>
<dbReference type="Pfam" id="PF13742">
    <property type="entry name" value="tRNA_anti_2"/>
    <property type="match status" value="1"/>
</dbReference>
<keyword evidence="2 5" id="KW-0540">Nuclease</keyword>
<evidence type="ECO:0000256" key="3">
    <source>
        <dbReference type="ARBA" id="ARBA00022801"/>
    </source>
</evidence>
<evidence type="ECO:0000259" key="7">
    <source>
        <dbReference type="Pfam" id="PF02601"/>
    </source>
</evidence>
<feature type="domain" description="Exonuclease VII large subunit C-terminal" evidence="7">
    <location>
        <begin position="135"/>
        <end position="361"/>
    </location>
</feature>
<comment type="subcellular location">
    <subcellularLocation>
        <location evidence="5 6">Cytoplasm</location>
    </subcellularLocation>
</comment>
<dbReference type="EC" id="3.1.11.6" evidence="5"/>
<dbReference type="NCBIfam" id="TIGR00237">
    <property type="entry name" value="xseA"/>
    <property type="match status" value="1"/>
</dbReference>
<sequence length="399" mass="43548">MIEFKSVIELNEAARGLLEGHFGEVSLEAEISKITKHSSGHWYFTLKDEQASIDATMFRGANLRVTFEPKVGLKVVCAGKLTLFSATGRYQINVLSMKEAGAGDLDAAFRALCARLEKAGVARRNINGVLQKVGARPLPRLPKRVGIVTSLSSAAFADIKQRIESSGYFLSKFICFDTLVQGKDAPASIIEALSLADNAGLDVIILARGGGSKEDLWCFNDENLARKILSLKTPIISAVGHEIDYSISDFVSDHRSITPTAAIADLLPSKDALAQFIDTKLENINLACSSKIERAQNRLNIASLKLSPSSIKERLDKFNLNIKTKQSAIKLALDSKILSWGHKIENLKTQLKAKQEIFETKRSSVSVFVGGNQAKLDELKIGDKITLKSAYASKEAQIL</sequence>
<reference evidence="9 10" key="1">
    <citation type="submission" date="2023-06" db="EMBL/GenBank/DDBJ databases">
        <title>Campylobacter magnum sp. nov., isolated from cecal contents of domestic pigs (Sus scrofa domesticus).</title>
        <authorList>
            <person name="Papic B."/>
            <person name="Gruntar I."/>
        </authorList>
    </citation>
    <scope>NUCLEOTIDE SEQUENCE [LARGE SCALE GENOMIC DNA]</scope>
    <source>
        <strain evidence="10">34484-21</strain>
    </source>
</reference>